<sequence>MCSKDQQSPARCTLYTKEHTANFKGCPVYKATFKKTVHPAKGSDSNTYQKTKSYAEATINHQNLHAELKITDTLKFYFKFKLTNYSPYLPSFISLKSTHN</sequence>
<dbReference type="EMBL" id="VUJU01001719">
    <property type="protein sequence ID" value="KAF0764097.1"/>
    <property type="molecule type" value="Genomic_DNA"/>
</dbReference>
<proteinExistence type="predicted"/>
<protein>
    <submittedName>
        <fullName evidence="1">Uncharacterized protein</fullName>
    </submittedName>
</protein>
<name>A0A6G0Z0T3_APHCR</name>
<reference evidence="1 2" key="1">
    <citation type="submission" date="2019-08" db="EMBL/GenBank/DDBJ databases">
        <title>Whole genome of Aphis craccivora.</title>
        <authorList>
            <person name="Voronova N.V."/>
            <person name="Shulinski R.S."/>
            <person name="Bandarenka Y.V."/>
            <person name="Zhorov D.G."/>
            <person name="Warner D."/>
        </authorList>
    </citation>
    <scope>NUCLEOTIDE SEQUENCE [LARGE SCALE GENOMIC DNA]</scope>
    <source>
        <strain evidence="1">180601</strain>
        <tissue evidence="1">Whole Body</tissue>
    </source>
</reference>
<comment type="caution">
    <text evidence="1">The sequence shown here is derived from an EMBL/GenBank/DDBJ whole genome shotgun (WGS) entry which is preliminary data.</text>
</comment>
<dbReference type="Proteomes" id="UP000478052">
    <property type="component" value="Unassembled WGS sequence"/>
</dbReference>
<accession>A0A6G0Z0T3</accession>
<evidence type="ECO:0000313" key="1">
    <source>
        <dbReference type="EMBL" id="KAF0764097.1"/>
    </source>
</evidence>
<evidence type="ECO:0000313" key="2">
    <source>
        <dbReference type="Proteomes" id="UP000478052"/>
    </source>
</evidence>
<dbReference type="OrthoDB" id="8048307at2759"/>
<dbReference type="AlphaFoldDB" id="A0A6G0Z0T3"/>
<keyword evidence="2" id="KW-1185">Reference proteome</keyword>
<organism evidence="1 2">
    <name type="scientific">Aphis craccivora</name>
    <name type="common">Cowpea aphid</name>
    <dbReference type="NCBI Taxonomy" id="307492"/>
    <lineage>
        <taxon>Eukaryota</taxon>
        <taxon>Metazoa</taxon>
        <taxon>Ecdysozoa</taxon>
        <taxon>Arthropoda</taxon>
        <taxon>Hexapoda</taxon>
        <taxon>Insecta</taxon>
        <taxon>Pterygota</taxon>
        <taxon>Neoptera</taxon>
        <taxon>Paraneoptera</taxon>
        <taxon>Hemiptera</taxon>
        <taxon>Sternorrhyncha</taxon>
        <taxon>Aphidomorpha</taxon>
        <taxon>Aphidoidea</taxon>
        <taxon>Aphididae</taxon>
        <taxon>Aphidini</taxon>
        <taxon>Aphis</taxon>
        <taxon>Aphis</taxon>
    </lineage>
</organism>
<gene>
    <name evidence="1" type="ORF">FWK35_00002500</name>
</gene>